<dbReference type="Proteomes" id="UP001060085">
    <property type="component" value="Linkage Group LG02"/>
</dbReference>
<protein>
    <submittedName>
        <fullName evidence="1">Uncharacterized protein</fullName>
    </submittedName>
</protein>
<gene>
    <name evidence="1" type="ORF">M9H77_08153</name>
</gene>
<keyword evidence="2" id="KW-1185">Reference proteome</keyword>
<organism evidence="1 2">
    <name type="scientific">Catharanthus roseus</name>
    <name type="common">Madagascar periwinkle</name>
    <name type="synonym">Vinca rosea</name>
    <dbReference type="NCBI Taxonomy" id="4058"/>
    <lineage>
        <taxon>Eukaryota</taxon>
        <taxon>Viridiplantae</taxon>
        <taxon>Streptophyta</taxon>
        <taxon>Embryophyta</taxon>
        <taxon>Tracheophyta</taxon>
        <taxon>Spermatophyta</taxon>
        <taxon>Magnoliopsida</taxon>
        <taxon>eudicotyledons</taxon>
        <taxon>Gunneridae</taxon>
        <taxon>Pentapetalae</taxon>
        <taxon>asterids</taxon>
        <taxon>lamiids</taxon>
        <taxon>Gentianales</taxon>
        <taxon>Apocynaceae</taxon>
        <taxon>Rauvolfioideae</taxon>
        <taxon>Vinceae</taxon>
        <taxon>Catharanthinae</taxon>
        <taxon>Catharanthus</taxon>
    </lineage>
</organism>
<evidence type="ECO:0000313" key="2">
    <source>
        <dbReference type="Proteomes" id="UP001060085"/>
    </source>
</evidence>
<comment type="caution">
    <text evidence="1">The sequence shown here is derived from an EMBL/GenBank/DDBJ whole genome shotgun (WGS) entry which is preliminary data.</text>
</comment>
<reference evidence="2" key="1">
    <citation type="journal article" date="2023" name="Nat. Plants">
        <title>Single-cell RNA sequencing provides a high-resolution roadmap for understanding the multicellular compartmentation of specialized metabolism.</title>
        <authorList>
            <person name="Sun S."/>
            <person name="Shen X."/>
            <person name="Li Y."/>
            <person name="Li Y."/>
            <person name="Wang S."/>
            <person name="Li R."/>
            <person name="Zhang H."/>
            <person name="Shen G."/>
            <person name="Guo B."/>
            <person name="Wei J."/>
            <person name="Xu J."/>
            <person name="St-Pierre B."/>
            <person name="Chen S."/>
            <person name="Sun C."/>
        </authorList>
    </citation>
    <scope>NUCLEOTIDE SEQUENCE [LARGE SCALE GENOMIC DNA]</scope>
</reference>
<proteinExistence type="predicted"/>
<dbReference type="EMBL" id="CM044702">
    <property type="protein sequence ID" value="KAI5677203.1"/>
    <property type="molecule type" value="Genomic_DNA"/>
</dbReference>
<accession>A0ACC0BXD1</accession>
<name>A0ACC0BXD1_CATRO</name>
<sequence length="248" mass="27329">MNTQSALQPCIALEGIHGVHLVPHSPFTLEEIKNGELPQTTRERPTAETSQRLIMQRVWQQRPACLRPIHACVSGDRNVAETIANILTSLPFIALGLQAPRKNLNCKLYANSLIGVGIASSLYHASRGKLRKYLRWADYTMIATTTVCLSRALRDENPKFLMAASAFFLPIQPLMVSAVHTGMMEVAFAKRALKDPELRIAHNVHKMSSLLGGALFIADDLFPETPYLHAGWHLAAAIGVGTCNKLLE</sequence>
<evidence type="ECO:0000313" key="1">
    <source>
        <dbReference type="EMBL" id="KAI5677203.1"/>
    </source>
</evidence>